<dbReference type="Gene3D" id="2.60.40.10">
    <property type="entry name" value="Immunoglobulins"/>
    <property type="match status" value="3"/>
</dbReference>
<keyword evidence="3" id="KW-0325">Glycoprotein</keyword>
<feature type="domain" description="Ig-like" evidence="5">
    <location>
        <begin position="6"/>
        <end position="97"/>
    </location>
</feature>
<dbReference type="SMART" id="SM00407">
    <property type="entry name" value="IGc1"/>
    <property type="match status" value="2"/>
</dbReference>
<gene>
    <name evidence="6" type="primary">Sirpb1_3</name>
    <name evidence="6" type="ORF">FOF47_R08966</name>
</gene>
<keyword evidence="1" id="KW-0732">Signal</keyword>
<dbReference type="InterPro" id="IPR003597">
    <property type="entry name" value="Ig_C1-set"/>
</dbReference>
<evidence type="ECO:0000259" key="5">
    <source>
        <dbReference type="PROSITE" id="PS50835"/>
    </source>
</evidence>
<dbReference type="InterPro" id="IPR003599">
    <property type="entry name" value="Ig_sub"/>
</dbReference>
<dbReference type="PANTHER" id="PTHR19971">
    <property type="entry name" value="SIGNAL-REGULATORY PROTEIN BETA"/>
    <property type="match status" value="1"/>
</dbReference>
<evidence type="ECO:0000256" key="3">
    <source>
        <dbReference type="ARBA" id="ARBA00023180"/>
    </source>
</evidence>
<evidence type="ECO:0000256" key="2">
    <source>
        <dbReference type="ARBA" id="ARBA00023157"/>
    </source>
</evidence>
<keyword evidence="7" id="KW-1185">Reference proteome</keyword>
<comment type="caution">
    <text evidence="6">The sequence shown here is derived from an EMBL/GenBank/DDBJ whole genome shotgun (WGS) entry which is preliminary data.</text>
</comment>
<evidence type="ECO:0000256" key="1">
    <source>
        <dbReference type="ARBA" id="ARBA00022729"/>
    </source>
</evidence>
<evidence type="ECO:0000256" key="4">
    <source>
        <dbReference type="ARBA" id="ARBA00023319"/>
    </source>
</evidence>
<reference evidence="6 7" key="1">
    <citation type="submission" date="2019-11" db="EMBL/GenBank/DDBJ databases">
        <authorList>
            <person name="Yang C."/>
            <person name="Li F."/>
        </authorList>
    </citation>
    <scope>NUCLEOTIDE SEQUENCE [LARGE SCALE GENOMIC DNA]</scope>
    <source>
        <strain evidence="6">KB4526</strain>
        <tissue evidence="6">Muscle</tissue>
    </source>
</reference>
<keyword evidence="4" id="KW-0393">Immunoglobulin domain</keyword>
<dbReference type="InterPro" id="IPR051755">
    <property type="entry name" value="Ig-like_CS_Receptor"/>
</dbReference>
<dbReference type="InterPro" id="IPR013783">
    <property type="entry name" value="Ig-like_fold"/>
</dbReference>
<proteinExistence type="predicted"/>
<keyword evidence="2" id="KW-1015">Disulfide bond</keyword>
<evidence type="ECO:0000313" key="6">
    <source>
        <dbReference type="EMBL" id="KAF0879337.1"/>
    </source>
</evidence>
<dbReference type="Proteomes" id="UP000475037">
    <property type="component" value="Unassembled WGS sequence"/>
</dbReference>
<evidence type="ECO:0000313" key="7">
    <source>
        <dbReference type="Proteomes" id="UP000475037"/>
    </source>
</evidence>
<dbReference type="Pfam" id="PF07654">
    <property type="entry name" value="C1-set"/>
    <property type="match status" value="2"/>
</dbReference>
<protein>
    <submittedName>
        <fullName evidence="6">SIRBL protein</fullName>
    </submittedName>
</protein>
<dbReference type="SUPFAM" id="SSF48726">
    <property type="entry name" value="Immunoglobulin"/>
    <property type="match status" value="3"/>
</dbReference>
<dbReference type="SMART" id="SM00409">
    <property type="entry name" value="IG"/>
    <property type="match status" value="2"/>
</dbReference>
<organism evidence="6 7">
    <name type="scientific">Crocuta crocuta</name>
    <name type="common">Spotted hyena</name>
    <dbReference type="NCBI Taxonomy" id="9678"/>
    <lineage>
        <taxon>Eukaryota</taxon>
        <taxon>Metazoa</taxon>
        <taxon>Chordata</taxon>
        <taxon>Craniata</taxon>
        <taxon>Vertebrata</taxon>
        <taxon>Euteleostomi</taxon>
        <taxon>Mammalia</taxon>
        <taxon>Eutheria</taxon>
        <taxon>Laurasiatheria</taxon>
        <taxon>Carnivora</taxon>
        <taxon>Feliformia</taxon>
        <taxon>Hyaenidae</taxon>
        <taxon>Crocuta</taxon>
    </lineage>
</organism>
<dbReference type="AlphaFoldDB" id="A0A6G1AUU6"/>
<feature type="non-terminal residue" evidence="6">
    <location>
        <position position="1"/>
    </location>
</feature>
<dbReference type="Pfam" id="PF07686">
    <property type="entry name" value="V-set"/>
    <property type="match status" value="1"/>
</dbReference>
<dbReference type="FunFam" id="2.60.40.10:FF:000295">
    <property type="entry name" value="Tyrosine-protein phosphatase non-receptor type substrate 1"/>
    <property type="match status" value="1"/>
</dbReference>
<name>A0A6G1AUU6_CROCR</name>
<dbReference type="SMART" id="SM00406">
    <property type="entry name" value="IGv"/>
    <property type="match status" value="1"/>
</dbReference>
<sequence length="306" mass="33575">GVAGEAELQVIQPEKSVSVAAGETATLHCTMTSLIPIGKVEWFRGTGPDRELIFSFRGGYHPPPRVINVADTTRRNNTDFSIRISNITPADAGTYYCVKFQKGTPDVEFKSGPGTRVFVPVKPSRPEVSGPSSRVSPGQTVNFTCTSTGFFPKNIYLKWFENGMELPVLQTFIFLPKDTSSYTIVSTTQVTLDLSSFHSQITCQVAHSTLPQPLRRAIVSVTPTVTVSAHGVPSLQVAILTCHLRRFYPEVIQITWLETNRSIKTCEASALSKNADGTFNQDSRILVSTSEDTALITCQVWCEARP</sequence>
<dbReference type="InterPro" id="IPR013106">
    <property type="entry name" value="Ig_V-set"/>
</dbReference>
<dbReference type="EMBL" id="VOAJ01003607">
    <property type="protein sequence ID" value="KAF0879337.1"/>
    <property type="molecule type" value="Genomic_DNA"/>
</dbReference>
<dbReference type="InterPro" id="IPR036179">
    <property type="entry name" value="Ig-like_dom_sf"/>
</dbReference>
<feature type="domain" description="Ig-like" evidence="5">
    <location>
        <begin position="223"/>
        <end position="306"/>
    </location>
</feature>
<dbReference type="InterPro" id="IPR007110">
    <property type="entry name" value="Ig-like_dom"/>
</dbReference>
<feature type="domain" description="Ig-like" evidence="5">
    <location>
        <begin position="123"/>
        <end position="220"/>
    </location>
</feature>
<feature type="non-terminal residue" evidence="6">
    <location>
        <position position="306"/>
    </location>
</feature>
<accession>A0A6G1AUU6</accession>
<dbReference type="PROSITE" id="PS50835">
    <property type="entry name" value="IG_LIKE"/>
    <property type="match status" value="3"/>
</dbReference>